<evidence type="ECO:0000313" key="2">
    <source>
        <dbReference type="Proteomes" id="UP000177626"/>
    </source>
</evidence>
<dbReference type="AlphaFoldDB" id="A0A1G2BZT6"/>
<gene>
    <name evidence="1" type="ORF">A2406_00615</name>
</gene>
<organism evidence="1 2">
    <name type="scientific">Candidatus Komeilibacteria bacterium RIFOXYC1_FULL_37_11</name>
    <dbReference type="NCBI Taxonomy" id="1798555"/>
    <lineage>
        <taxon>Bacteria</taxon>
        <taxon>Candidatus Komeiliibacteriota</taxon>
    </lineage>
</organism>
<protein>
    <submittedName>
        <fullName evidence="1">Uncharacterized protein</fullName>
    </submittedName>
</protein>
<evidence type="ECO:0000313" key="1">
    <source>
        <dbReference type="EMBL" id="OGY93840.1"/>
    </source>
</evidence>
<dbReference type="Proteomes" id="UP000177626">
    <property type="component" value="Unassembled WGS sequence"/>
</dbReference>
<accession>A0A1G2BZT6</accession>
<name>A0A1G2BZT6_9BACT</name>
<sequence>MRTKKEARAIYRHGVSLITGKPLPSFFTLLLGNSINGMPKAALFLEEDNSTNILALDICPRRYWESLSEPGIWALITQEFVHGKMLEHIPQALAELEEKVLQIKREYTQLSSQEIYQREIVVREEYEIHNGLIIPLLNWKLHIDLAVIEHLEDKELPTIGHLELLQAEAEEEWRQAKPRSRQIARHRLVQMRLCHLEMLLKHTEQSMTDATMLRHNLKQQSVKILSNLSTTSTKTPPNA</sequence>
<dbReference type="EMBL" id="MHKQ01000016">
    <property type="protein sequence ID" value="OGY93840.1"/>
    <property type="molecule type" value="Genomic_DNA"/>
</dbReference>
<comment type="caution">
    <text evidence="1">The sequence shown here is derived from an EMBL/GenBank/DDBJ whole genome shotgun (WGS) entry which is preliminary data.</text>
</comment>
<proteinExistence type="predicted"/>
<reference evidence="1 2" key="1">
    <citation type="journal article" date="2016" name="Nat. Commun.">
        <title>Thousands of microbial genomes shed light on interconnected biogeochemical processes in an aquifer system.</title>
        <authorList>
            <person name="Anantharaman K."/>
            <person name="Brown C.T."/>
            <person name="Hug L.A."/>
            <person name="Sharon I."/>
            <person name="Castelle C.J."/>
            <person name="Probst A.J."/>
            <person name="Thomas B.C."/>
            <person name="Singh A."/>
            <person name="Wilkins M.J."/>
            <person name="Karaoz U."/>
            <person name="Brodie E.L."/>
            <person name="Williams K.H."/>
            <person name="Hubbard S.S."/>
            <person name="Banfield J.F."/>
        </authorList>
    </citation>
    <scope>NUCLEOTIDE SEQUENCE [LARGE SCALE GENOMIC DNA]</scope>
</reference>